<name>A0A4Y2M9F8_ARAVE</name>
<evidence type="ECO:0000313" key="1">
    <source>
        <dbReference type="EMBL" id="GBN23299.1"/>
    </source>
</evidence>
<proteinExistence type="predicted"/>
<sequence length="92" mass="11081">MVSRDRIQRACNLLIRRRATAGGEMKILVTIPLRPRDKDRKYGVHDRIPNCNLHNSKNNCWREMKIPFDNHPDHRDKNKKKWYRVRFGPAIF</sequence>
<organism evidence="1 2">
    <name type="scientific">Araneus ventricosus</name>
    <name type="common">Orbweaver spider</name>
    <name type="synonym">Epeira ventricosa</name>
    <dbReference type="NCBI Taxonomy" id="182803"/>
    <lineage>
        <taxon>Eukaryota</taxon>
        <taxon>Metazoa</taxon>
        <taxon>Ecdysozoa</taxon>
        <taxon>Arthropoda</taxon>
        <taxon>Chelicerata</taxon>
        <taxon>Arachnida</taxon>
        <taxon>Araneae</taxon>
        <taxon>Araneomorphae</taxon>
        <taxon>Entelegynae</taxon>
        <taxon>Araneoidea</taxon>
        <taxon>Araneidae</taxon>
        <taxon>Araneus</taxon>
    </lineage>
</organism>
<keyword evidence="2" id="KW-1185">Reference proteome</keyword>
<evidence type="ECO:0000313" key="2">
    <source>
        <dbReference type="Proteomes" id="UP000499080"/>
    </source>
</evidence>
<protein>
    <submittedName>
        <fullName evidence="1">Uncharacterized protein</fullName>
    </submittedName>
</protein>
<accession>A0A4Y2M9F8</accession>
<dbReference type="AlphaFoldDB" id="A0A4Y2M9F8"/>
<dbReference type="Proteomes" id="UP000499080">
    <property type="component" value="Unassembled WGS sequence"/>
</dbReference>
<reference evidence="1 2" key="1">
    <citation type="journal article" date="2019" name="Sci. Rep.">
        <title>Orb-weaving spider Araneus ventricosus genome elucidates the spidroin gene catalogue.</title>
        <authorList>
            <person name="Kono N."/>
            <person name="Nakamura H."/>
            <person name="Ohtoshi R."/>
            <person name="Moran D.A.P."/>
            <person name="Shinohara A."/>
            <person name="Yoshida Y."/>
            <person name="Fujiwara M."/>
            <person name="Mori M."/>
            <person name="Tomita M."/>
            <person name="Arakawa K."/>
        </authorList>
    </citation>
    <scope>NUCLEOTIDE SEQUENCE [LARGE SCALE GENOMIC DNA]</scope>
</reference>
<comment type="caution">
    <text evidence="1">The sequence shown here is derived from an EMBL/GenBank/DDBJ whole genome shotgun (WGS) entry which is preliminary data.</text>
</comment>
<gene>
    <name evidence="1" type="ORF">AVEN_199864_1</name>
</gene>
<dbReference type="EMBL" id="BGPR01122112">
    <property type="protein sequence ID" value="GBN23299.1"/>
    <property type="molecule type" value="Genomic_DNA"/>
</dbReference>